<gene>
    <name evidence="2" type="ORF">LIER_25694</name>
</gene>
<evidence type="ECO:0000313" key="2">
    <source>
        <dbReference type="EMBL" id="GAA0171727.1"/>
    </source>
</evidence>
<name>A0AAV3R5P7_LITER</name>
<sequence>MYAELYKEEAWFDTFSIIHSDDADDDDFRSVHGDFIPNISSGKVVQYETCTCYVDKKCKYQEYHETCLKIDTNKAEIVSCKDGVKDFNGFAPVSAQSYDMKNPSENMLIKSVFPKYVPSMICNDKALSSPKSQINKTAVFRLSMMRTSFEQEDDYCESKRFLYRPKVGLLIPCSSQGKPTPGTWSKVEPSTFNVRGENYFTHKEKVPAPKNCAYIPIGVDMFVCPRKVNHIAQHLNLPSVKADGKVPPLLIVNIQLPTYPAPMFVGDADGEGLSLVLYFKVSDNFEKEASQQFQDSVKRLIEDDNETVKGFRKDSMVPFRERLKILVGVVNQDDLATSSTERKLVSAYNGKPVLSRPQHSFYQGESYMEIDLDIHRFSYIARKGLDAFRDRLGNGILDLGLTIQAQKPEELPERVLCCLRLNKIDFVNHGQIPTIMTTGDMGSKDTFV</sequence>
<dbReference type="PANTHER" id="PTHR31558:SF16">
    <property type="entry name" value="FAMILY PROTEIN, PUTATIVE (DUF1336)-RELATED"/>
    <property type="match status" value="1"/>
</dbReference>
<dbReference type="AlphaFoldDB" id="A0AAV3R5P7"/>
<accession>A0AAV3R5P7</accession>
<proteinExistence type="predicted"/>
<reference evidence="2 3" key="1">
    <citation type="submission" date="2024-01" db="EMBL/GenBank/DDBJ databases">
        <title>The complete chloroplast genome sequence of Lithospermum erythrorhizon: insights into the phylogenetic relationship among Boraginaceae species and the maternal lineages of purple gromwells.</title>
        <authorList>
            <person name="Okada T."/>
            <person name="Watanabe K."/>
        </authorList>
    </citation>
    <scope>NUCLEOTIDE SEQUENCE [LARGE SCALE GENOMIC DNA]</scope>
</reference>
<keyword evidence="3" id="KW-1185">Reference proteome</keyword>
<dbReference type="InterPro" id="IPR009769">
    <property type="entry name" value="EDR2_C"/>
</dbReference>
<protein>
    <recommendedName>
        <fullName evidence="1">Protein ENHANCED DISEASE RESISTANCE 2 C-terminal domain-containing protein</fullName>
    </recommendedName>
</protein>
<dbReference type="Proteomes" id="UP001454036">
    <property type="component" value="Unassembled WGS sequence"/>
</dbReference>
<organism evidence="2 3">
    <name type="scientific">Lithospermum erythrorhizon</name>
    <name type="common">Purple gromwell</name>
    <name type="synonym">Lithospermum officinale var. erythrorhizon</name>
    <dbReference type="NCBI Taxonomy" id="34254"/>
    <lineage>
        <taxon>Eukaryota</taxon>
        <taxon>Viridiplantae</taxon>
        <taxon>Streptophyta</taxon>
        <taxon>Embryophyta</taxon>
        <taxon>Tracheophyta</taxon>
        <taxon>Spermatophyta</taxon>
        <taxon>Magnoliopsida</taxon>
        <taxon>eudicotyledons</taxon>
        <taxon>Gunneridae</taxon>
        <taxon>Pentapetalae</taxon>
        <taxon>asterids</taxon>
        <taxon>lamiids</taxon>
        <taxon>Boraginales</taxon>
        <taxon>Boraginaceae</taxon>
        <taxon>Boraginoideae</taxon>
        <taxon>Lithospermeae</taxon>
        <taxon>Lithospermum</taxon>
    </lineage>
</organism>
<feature type="domain" description="Protein ENHANCED DISEASE RESISTANCE 2 C-terminal" evidence="1">
    <location>
        <begin position="184"/>
        <end position="425"/>
    </location>
</feature>
<evidence type="ECO:0000259" key="1">
    <source>
        <dbReference type="Pfam" id="PF07059"/>
    </source>
</evidence>
<dbReference type="EMBL" id="BAABME010007793">
    <property type="protein sequence ID" value="GAA0171727.1"/>
    <property type="molecule type" value="Genomic_DNA"/>
</dbReference>
<dbReference type="Pfam" id="PF07059">
    <property type="entry name" value="EDR2_C"/>
    <property type="match status" value="1"/>
</dbReference>
<evidence type="ECO:0000313" key="3">
    <source>
        <dbReference type="Proteomes" id="UP001454036"/>
    </source>
</evidence>
<dbReference type="PANTHER" id="PTHR31558">
    <property type="entry name" value="CW14 PROTEIN"/>
    <property type="match status" value="1"/>
</dbReference>
<comment type="caution">
    <text evidence="2">The sequence shown here is derived from an EMBL/GenBank/DDBJ whole genome shotgun (WGS) entry which is preliminary data.</text>
</comment>